<dbReference type="Gene3D" id="1.10.10.10">
    <property type="entry name" value="Winged helix-like DNA-binding domain superfamily/Winged helix DNA-binding domain"/>
    <property type="match status" value="2"/>
</dbReference>
<dbReference type="PRINTS" id="PR00046">
    <property type="entry name" value="SIGMA70FCT"/>
</dbReference>
<dbReference type="InterPro" id="IPR013325">
    <property type="entry name" value="RNA_pol_sigma_r2"/>
</dbReference>
<sequence>MTLTLRNHSGIRDSFDSQDGIPGASQLLCRCQHRWGTSRVTGEGQVGVKHENVGVTEGTVGNVENNIVMRTDQVAEERDLVGVYLHEISRTPLLDAAREVELSKAIEGGLYAQHLLDENTIPDGVEQDELKAVVVDGDRAKDLFIRANLRLVVSIARRYVRSGMPMLDLIQEGNTGLVRAVEKFDYERGFKFSTYATWWIRQAISRAIAQQERTVRLPVHLVEDVNRMRNVARQLTRELGSDPEPEQIANALGVPVERVHELVRWSQDTVSLDTPVGDDGDTNLGDLVADQDAPSPEDVVLSTLERQRIESLLNHLDDRSAGIMRARYGLEDGREHSLTEVASRFSLSRERIRQLEIQALGRLRELARAEGLQAA</sequence>
<reference evidence="7" key="1">
    <citation type="submission" date="2016-10" db="EMBL/GenBank/DDBJ databases">
        <authorList>
            <person name="Varghese N."/>
            <person name="Submissions S."/>
        </authorList>
    </citation>
    <scope>NUCLEOTIDE SEQUENCE [LARGE SCALE GENOMIC DNA]</scope>
    <source>
        <strain evidence="7">DSM 44718</strain>
    </source>
</reference>
<evidence type="ECO:0000256" key="1">
    <source>
        <dbReference type="ARBA" id="ARBA00023015"/>
    </source>
</evidence>
<dbReference type="Proteomes" id="UP000199632">
    <property type="component" value="Unassembled WGS sequence"/>
</dbReference>
<dbReference type="Pfam" id="PF04539">
    <property type="entry name" value="Sigma70_r3"/>
    <property type="match status" value="1"/>
</dbReference>
<dbReference type="FunFam" id="1.10.601.10:FF:000001">
    <property type="entry name" value="RNA polymerase sigma factor SigA"/>
    <property type="match status" value="1"/>
</dbReference>
<dbReference type="EMBL" id="FNQB01000001">
    <property type="protein sequence ID" value="SDY83101.1"/>
    <property type="molecule type" value="Genomic_DNA"/>
</dbReference>
<dbReference type="PROSITE" id="PS00716">
    <property type="entry name" value="SIGMA70_2"/>
    <property type="match status" value="1"/>
</dbReference>
<protein>
    <submittedName>
        <fullName evidence="6">RNA polymerase sigma factor, sigma-70 family</fullName>
    </submittedName>
</protein>
<dbReference type="SUPFAM" id="SSF88946">
    <property type="entry name" value="Sigma2 domain of RNA polymerase sigma factors"/>
    <property type="match status" value="1"/>
</dbReference>
<accession>A0A1H3N2B6</accession>
<dbReference type="GO" id="GO:0006352">
    <property type="term" value="P:DNA-templated transcription initiation"/>
    <property type="evidence" value="ECO:0007669"/>
    <property type="project" value="InterPro"/>
</dbReference>
<keyword evidence="3" id="KW-0238">DNA-binding</keyword>
<dbReference type="InterPro" id="IPR036388">
    <property type="entry name" value="WH-like_DNA-bd_sf"/>
</dbReference>
<evidence type="ECO:0000313" key="7">
    <source>
        <dbReference type="Proteomes" id="UP000199632"/>
    </source>
</evidence>
<dbReference type="AlphaFoldDB" id="A0A1H3N2B6"/>
<dbReference type="InterPro" id="IPR014284">
    <property type="entry name" value="RNA_pol_sigma-70_dom"/>
</dbReference>
<dbReference type="InterPro" id="IPR007627">
    <property type="entry name" value="RNA_pol_sigma70_r2"/>
</dbReference>
<dbReference type="NCBIfam" id="TIGR02937">
    <property type="entry name" value="sigma70-ECF"/>
    <property type="match status" value="1"/>
</dbReference>
<dbReference type="SUPFAM" id="SSF88659">
    <property type="entry name" value="Sigma3 and sigma4 domains of RNA polymerase sigma factors"/>
    <property type="match status" value="2"/>
</dbReference>
<dbReference type="InterPro" id="IPR050239">
    <property type="entry name" value="Sigma-70_RNA_pol_init_factors"/>
</dbReference>
<name>A0A1H3N2B6_9ACTN</name>
<evidence type="ECO:0000256" key="4">
    <source>
        <dbReference type="ARBA" id="ARBA00023163"/>
    </source>
</evidence>
<dbReference type="InterPro" id="IPR007630">
    <property type="entry name" value="RNA_pol_sigma70_r4"/>
</dbReference>
<keyword evidence="1" id="KW-0805">Transcription regulation</keyword>
<dbReference type="Pfam" id="PF04545">
    <property type="entry name" value="Sigma70_r4"/>
    <property type="match status" value="1"/>
</dbReference>
<dbReference type="Pfam" id="PF00140">
    <property type="entry name" value="Sigma70_r1_2"/>
    <property type="match status" value="1"/>
</dbReference>
<dbReference type="InterPro" id="IPR007624">
    <property type="entry name" value="RNA_pol_sigma70_r3"/>
</dbReference>
<evidence type="ECO:0000256" key="2">
    <source>
        <dbReference type="ARBA" id="ARBA00023082"/>
    </source>
</evidence>
<dbReference type="InterPro" id="IPR013324">
    <property type="entry name" value="RNA_pol_sigma_r3/r4-like"/>
</dbReference>
<keyword evidence="4" id="KW-0804">Transcription</keyword>
<keyword evidence="7" id="KW-1185">Reference proteome</keyword>
<dbReference type="CDD" id="cd06171">
    <property type="entry name" value="Sigma70_r4"/>
    <property type="match status" value="1"/>
</dbReference>
<evidence type="ECO:0000259" key="5">
    <source>
        <dbReference type="PROSITE" id="PS00716"/>
    </source>
</evidence>
<evidence type="ECO:0000313" key="6">
    <source>
        <dbReference type="EMBL" id="SDY83101.1"/>
    </source>
</evidence>
<dbReference type="PANTHER" id="PTHR30603:SF59">
    <property type="entry name" value="RNA POLYMERASE PRINCIPAL SIGMA FACTOR HRDA"/>
    <property type="match status" value="1"/>
</dbReference>
<keyword evidence="2" id="KW-0731">Sigma factor</keyword>
<organism evidence="6 7">
    <name type="scientific">Asanoa ishikariensis</name>
    <dbReference type="NCBI Taxonomy" id="137265"/>
    <lineage>
        <taxon>Bacteria</taxon>
        <taxon>Bacillati</taxon>
        <taxon>Actinomycetota</taxon>
        <taxon>Actinomycetes</taxon>
        <taxon>Micromonosporales</taxon>
        <taxon>Micromonosporaceae</taxon>
        <taxon>Asanoa</taxon>
    </lineage>
</organism>
<dbReference type="InterPro" id="IPR009042">
    <property type="entry name" value="RNA_pol_sigma70_r1_2"/>
</dbReference>
<feature type="domain" description="RNA polymerase sigma-70" evidence="5">
    <location>
        <begin position="337"/>
        <end position="363"/>
    </location>
</feature>
<dbReference type="PANTHER" id="PTHR30603">
    <property type="entry name" value="RNA POLYMERASE SIGMA FACTOR RPO"/>
    <property type="match status" value="1"/>
</dbReference>
<gene>
    <name evidence="6" type="ORF">SAMN05421684_1776</name>
</gene>
<dbReference type="Pfam" id="PF04542">
    <property type="entry name" value="Sigma70_r2"/>
    <property type="match status" value="1"/>
</dbReference>
<proteinExistence type="predicted"/>
<dbReference type="GO" id="GO:0003677">
    <property type="term" value="F:DNA binding"/>
    <property type="evidence" value="ECO:0007669"/>
    <property type="project" value="UniProtKB-KW"/>
</dbReference>
<evidence type="ECO:0000256" key="3">
    <source>
        <dbReference type="ARBA" id="ARBA00023125"/>
    </source>
</evidence>
<dbReference type="GO" id="GO:0016987">
    <property type="term" value="F:sigma factor activity"/>
    <property type="evidence" value="ECO:0007669"/>
    <property type="project" value="UniProtKB-KW"/>
</dbReference>
<dbReference type="STRING" id="137265.SAMN05421684_1776"/>
<dbReference type="InterPro" id="IPR000943">
    <property type="entry name" value="RNA_pol_sigma70"/>
</dbReference>
<dbReference type="Gene3D" id="1.10.601.10">
    <property type="entry name" value="RNA Polymerase Primary Sigma Factor"/>
    <property type="match status" value="1"/>
</dbReference>